<dbReference type="Gene3D" id="3.10.580.10">
    <property type="entry name" value="CBS-domain"/>
    <property type="match status" value="1"/>
</dbReference>
<dbReference type="InterPro" id="IPR001347">
    <property type="entry name" value="SIS_dom"/>
</dbReference>
<dbReference type="InterPro" id="IPR004800">
    <property type="entry name" value="KdsD/KpsF-type"/>
</dbReference>
<dbReference type="Pfam" id="PF01380">
    <property type="entry name" value="SIS"/>
    <property type="match status" value="1"/>
</dbReference>
<evidence type="ECO:0000256" key="3">
    <source>
        <dbReference type="ARBA" id="ARBA00023122"/>
    </source>
</evidence>
<dbReference type="PIRSF" id="PIRSF004692">
    <property type="entry name" value="KdsD_KpsF"/>
    <property type="match status" value="1"/>
</dbReference>
<dbReference type="EMBL" id="LNQR01000060">
    <property type="protein sequence ID" value="KWT85575.1"/>
    <property type="molecule type" value="Genomic_DNA"/>
</dbReference>
<keyword evidence="2" id="KW-0677">Repeat</keyword>
<comment type="similarity">
    <text evidence="1 4">Belongs to the SIS family. GutQ/KpsF subfamily.</text>
</comment>
<dbReference type="CDD" id="cd05014">
    <property type="entry name" value="SIS_Kpsf"/>
    <property type="match status" value="1"/>
</dbReference>
<keyword evidence="8" id="KW-0413">Isomerase</keyword>
<dbReference type="Pfam" id="PF00571">
    <property type="entry name" value="CBS"/>
    <property type="match status" value="2"/>
</dbReference>
<dbReference type="PANTHER" id="PTHR42745:SF1">
    <property type="entry name" value="ARABINOSE 5-PHOSPHATE ISOMERASE KDSD"/>
    <property type="match status" value="1"/>
</dbReference>
<comment type="caution">
    <text evidence="8">The sequence shown here is derived from an EMBL/GenBank/DDBJ whole genome shotgun (WGS) entry which is preliminary data.</text>
</comment>
<dbReference type="SUPFAM" id="SSF53697">
    <property type="entry name" value="SIS domain"/>
    <property type="match status" value="1"/>
</dbReference>
<gene>
    <name evidence="8" type="ORF">ASN18_1709</name>
</gene>
<dbReference type="NCBIfam" id="TIGR00393">
    <property type="entry name" value="kpsF"/>
    <property type="match status" value="1"/>
</dbReference>
<evidence type="ECO:0000256" key="1">
    <source>
        <dbReference type="ARBA" id="ARBA00008165"/>
    </source>
</evidence>
<feature type="domain" description="CBS" evidence="6">
    <location>
        <begin position="217"/>
        <end position="278"/>
    </location>
</feature>
<dbReference type="InterPro" id="IPR046342">
    <property type="entry name" value="CBS_dom_sf"/>
</dbReference>
<dbReference type="PANTHER" id="PTHR42745">
    <property type="match status" value="1"/>
</dbReference>
<keyword evidence="3 5" id="KW-0129">CBS domain</keyword>
<dbReference type="GO" id="GO:0019146">
    <property type="term" value="F:arabinose-5-phosphate isomerase activity"/>
    <property type="evidence" value="ECO:0007669"/>
    <property type="project" value="UniProtKB-EC"/>
</dbReference>
<dbReference type="InterPro" id="IPR035474">
    <property type="entry name" value="SIS_Kpsf"/>
</dbReference>
<dbReference type="Gene3D" id="3.40.50.10490">
    <property type="entry name" value="Glucose-6-phosphate isomerase like protein, domain 1"/>
    <property type="match status" value="1"/>
</dbReference>
<evidence type="ECO:0000259" key="7">
    <source>
        <dbReference type="PROSITE" id="PS51464"/>
    </source>
</evidence>
<evidence type="ECO:0000313" key="8">
    <source>
        <dbReference type="EMBL" id="KWT85575.1"/>
    </source>
</evidence>
<dbReference type="PROSITE" id="PS51371">
    <property type="entry name" value="CBS"/>
    <property type="match status" value="2"/>
</dbReference>
<dbReference type="InterPro" id="IPR046348">
    <property type="entry name" value="SIS_dom_sf"/>
</dbReference>
<evidence type="ECO:0000259" key="6">
    <source>
        <dbReference type="PROSITE" id="PS51371"/>
    </source>
</evidence>
<dbReference type="SMART" id="SM00116">
    <property type="entry name" value="CBS"/>
    <property type="match status" value="2"/>
</dbReference>
<keyword evidence="9" id="KW-1185">Reference proteome</keyword>
<organism evidence="8 9">
    <name type="scientific">Candidatus Magnetominusculus xianensis</name>
    <dbReference type="NCBI Taxonomy" id="1748249"/>
    <lineage>
        <taxon>Bacteria</taxon>
        <taxon>Pseudomonadati</taxon>
        <taxon>Nitrospirota</taxon>
        <taxon>Nitrospiria</taxon>
        <taxon>Nitrospirales</taxon>
        <taxon>Nitrospiraceae</taxon>
        <taxon>Candidatus Magnetominusculus</taxon>
    </lineage>
</organism>
<name>A0ABR5SGG9_9BACT</name>
<evidence type="ECO:0000313" key="9">
    <source>
        <dbReference type="Proteomes" id="UP000060487"/>
    </source>
</evidence>
<accession>A0ABR5SGG9</accession>
<evidence type="ECO:0000256" key="2">
    <source>
        <dbReference type="ARBA" id="ARBA00022737"/>
    </source>
</evidence>
<dbReference type="EC" id="5.3.1.13" evidence="8"/>
<dbReference type="InterPro" id="IPR050986">
    <property type="entry name" value="GutQ/KpsF_isomerases"/>
</dbReference>
<dbReference type="PROSITE" id="PS51464">
    <property type="entry name" value="SIS"/>
    <property type="match status" value="1"/>
</dbReference>
<sequence length="343" mass="36701">MRENHCELKKDTRMLPEEAVATAIDVLQTEADSILALRPRIDKNFLDAVQIIYDSKGKTVVTGMGKSGLIGKKIAATLASTGTPAFFVHPAEAGHGDLGMITRDDVIIAISNSGETDEIIQLIPFFKRFGVSLISLVGNINSTLARAAMVVIDISVEKEACPLGIVPTSSTTAAAAMGDAIAVVLIKKRGFKQDDFACLHPDGSLGRRLLIRVKDVMVTGDALPFVRPDTKLMDAVIEISSKRLGLALVTGRDKRLLGIVTDGDLRRGLLAWGQQLYSKDAASIMTANPRTISEEELAAKALSIMEKHSITSLIVPEASNTGDTGDTVKGIIHIHDILKKGIV</sequence>
<protein>
    <submittedName>
        <fullName evidence="8">D-arabinose 5-phosphate isomerase</fullName>
        <ecNumber evidence="8">5.3.1.13</ecNumber>
    </submittedName>
</protein>
<evidence type="ECO:0000256" key="4">
    <source>
        <dbReference type="PIRNR" id="PIRNR004692"/>
    </source>
</evidence>
<dbReference type="CDD" id="cd04604">
    <property type="entry name" value="CBS_pair_SIS_assoc"/>
    <property type="match status" value="1"/>
</dbReference>
<proteinExistence type="inferred from homology"/>
<reference evidence="8 9" key="1">
    <citation type="submission" date="2015-11" db="EMBL/GenBank/DDBJ databases">
        <authorList>
            <person name="Lin W."/>
        </authorList>
    </citation>
    <scope>NUCLEOTIDE SEQUENCE [LARGE SCALE GENOMIC DNA]</scope>
    <source>
        <strain evidence="8 9">HCH-1</strain>
    </source>
</reference>
<feature type="domain" description="SIS" evidence="7">
    <location>
        <begin position="48"/>
        <end position="191"/>
    </location>
</feature>
<dbReference type="InterPro" id="IPR000644">
    <property type="entry name" value="CBS_dom"/>
</dbReference>
<feature type="domain" description="CBS" evidence="6">
    <location>
        <begin position="285"/>
        <end position="343"/>
    </location>
</feature>
<evidence type="ECO:0000256" key="5">
    <source>
        <dbReference type="PROSITE-ProRule" id="PRU00703"/>
    </source>
</evidence>
<dbReference type="Proteomes" id="UP000060487">
    <property type="component" value="Unassembled WGS sequence"/>
</dbReference>